<comment type="caution">
    <text evidence="1">The sequence shown here is derived from an EMBL/GenBank/DDBJ whole genome shotgun (WGS) entry which is preliminary data.</text>
</comment>
<feature type="non-terminal residue" evidence="1">
    <location>
        <position position="1"/>
    </location>
</feature>
<evidence type="ECO:0000313" key="1">
    <source>
        <dbReference type="EMBL" id="MCI86851.1"/>
    </source>
</evidence>
<sequence>WAWLAVIFWRIRTPKPELLPPPSSDKPDLVPEVLEPCHDDDDDVDHGGPSSTVVDNSVSEDVVGITKGKMK</sequence>
<reference evidence="1 2" key="1">
    <citation type="journal article" date="2018" name="Front. Plant Sci.">
        <title>Red Clover (Trifolium pratense) and Zigzag Clover (T. medium) - A Picture of Genomic Similarities and Differences.</title>
        <authorList>
            <person name="Dluhosova J."/>
            <person name="Istvanek J."/>
            <person name="Nedelnik J."/>
            <person name="Repkova J."/>
        </authorList>
    </citation>
    <scope>NUCLEOTIDE SEQUENCE [LARGE SCALE GENOMIC DNA]</scope>
    <source>
        <strain evidence="2">cv. 10/8</strain>
        <tissue evidence="1">Leaf</tissue>
    </source>
</reference>
<feature type="non-terminal residue" evidence="1">
    <location>
        <position position="71"/>
    </location>
</feature>
<proteinExistence type="predicted"/>
<protein>
    <submittedName>
        <fullName evidence="1">Uncharacterized protein</fullName>
    </submittedName>
</protein>
<evidence type="ECO:0000313" key="2">
    <source>
        <dbReference type="Proteomes" id="UP000265520"/>
    </source>
</evidence>
<name>A0A392VIQ7_9FABA</name>
<organism evidence="1 2">
    <name type="scientific">Trifolium medium</name>
    <dbReference type="NCBI Taxonomy" id="97028"/>
    <lineage>
        <taxon>Eukaryota</taxon>
        <taxon>Viridiplantae</taxon>
        <taxon>Streptophyta</taxon>
        <taxon>Embryophyta</taxon>
        <taxon>Tracheophyta</taxon>
        <taxon>Spermatophyta</taxon>
        <taxon>Magnoliopsida</taxon>
        <taxon>eudicotyledons</taxon>
        <taxon>Gunneridae</taxon>
        <taxon>Pentapetalae</taxon>
        <taxon>rosids</taxon>
        <taxon>fabids</taxon>
        <taxon>Fabales</taxon>
        <taxon>Fabaceae</taxon>
        <taxon>Papilionoideae</taxon>
        <taxon>50 kb inversion clade</taxon>
        <taxon>NPAAA clade</taxon>
        <taxon>Hologalegina</taxon>
        <taxon>IRL clade</taxon>
        <taxon>Trifolieae</taxon>
        <taxon>Trifolium</taxon>
    </lineage>
</organism>
<dbReference type="Proteomes" id="UP000265520">
    <property type="component" value="Unassembled WGS sequence"/>
</dbReference>
<keyword evidence="2" id="KW-1185">Reference proteome</keyword>
<accession>A0A392VIQ7</accession>
<dbReference type="EMBL" id="LXQA011151344">
    <property type="protein sequence ID" value="MCI86851.1"/>
    <property type="molecule type" value="Genomic_DNA"/>
</dbReference>
<dbReference type="AlphaFoldDB" id="A0A392VIQ7"/>